<dbReference type="InterPro" id="IPR051332">
    <property type="entry name" value="Fosfomycin_Res_Enzymes"/>
</dbReference>
<dbReference type="PANTHER" id="PTHR36113">
    <property type="entry name" value="LYASE, PUTATIVE-RELATED-RELATED"/>
    <property type="match status" value="1"/>
</dbReference>
<keyword evidence="4" id="KW-1185">Reference proteome</keyword>
<evidence type="ECO:0000313" key="3">
    <source>
        <dbReference type="EMBL" id="WDF70746.1"/>
    </source>
</evidence>
<gene>
    <name evidence="3" type="ORF">PQ465_10300</name>
</gene>
<dbReference type="Pfam" id="PF00903">
    <property type="entry name" value="Glyoxalase"/>
    <property type="match status" value="1"/>
</dbReference>
<dbReference type="InterPro" id="IPR029068">
    <property type="entry name" value="Glyas_Bleomycin-R_OHBP_Dase"/>
</dbReference>
<dbReference type="PANTHER" id="PTHR36113:SF6">
    <property type="entry name" value="FOSFOMYCIN RESISTANCE PROTEIN FOSX"/>
    <property type="match status" value="1"/>
</dbReference>
<evidence type="ECO:0000259" key="2">
    <source>
        <dbReference type="PROSITE" id="PS51819"/>
    </source>
</evidence>
<dbReference type="RefSeq" id="WP_274269450.1">
    <property type="nucleotide sequence ID" value="NZ_CP117880.1"/>
</dbReference>
<keyword evidence="1" id="KW-0479">Metal-binding</keyword>
<dbReference type="Proteomes" id="UP001221558">
    <property type="component" value="Chromosome"/>
</dbReference>
<proteinExistence type="predicted"/>
<dbReference type="InterPro" id="IPR004360">
    <property type="entry name" value="Glyas_Fos-R_dOase_dom"/>
</dbReference>
<sequence>MAINIKGIHHVAIICSDYRRSLTFYTEKLGLTLLAENYREARDSYKADLGIGDQYIVELFSFPDPPARPSRPEAQGLRHLALAVSDIEEVIASLIDKGVVCEAIRIDEFTGRKFTFTVDPDGLPIEFYET</sequence>
<organism evidence="3 4">
    <name type="scientific">Sphingobacterium oryzagri</name>
    <dbReference type="NCBI Taxonomy" id="3025669"/>
    <lineage>
        <taxon>Bacteria</taxon>
        <taxon>Pseudomonadati</taxon>
        <taxon>Bacteroidota</taxon>
        <taxon>Sphingobacteriia</taxon>
        <taxon>Sphingobacteriales</taxon>
        <taxon>Sphingobacteriaceae</taxon>
        <taxon>Sphingobacterium</taxon>
    </lineage>
</organism>
<dbReference type="CDD" id="cd08352">
    <property type="entry name" value="VOC_Bs_YwkD_like"/>
    <property type="match status" value="1"/>
</dbReference>
<dbReference type="EMBL" id="CP117880">
    <property type="protein sequence ID" value="WDF70746.1"/>
    <property type="molecule type" value="Genomic_DNA"/>
</dbReference>
<dbReference type="NCBIfam" id="NF008551">
    <property type="entry name" value="PRK11478.1"/>
    <property type="match status" value="1"/>
</dbReference>
<dbReference type="PROSITE" id="PS51819">
    <property type="entry name" value="VOC"/>
    <property type="match status" value="1"/>
</dbReference>
<dbReference type="InterPro" id="IPR037523">
    <property type="entry name" value="VOC_core"/>
</dbReference>
<evidence type="ECO:0000313" key="4">
    <source>
        <dbReference type="Proteomes" id="UP001221558"/>
    </source>
</evidence>
<reference evidence="3 4" key="1">
    <citation type="submission" date="2023-02" db="EMBL/GenBank/DDBJ databases">
        <title>Genome sequence of Sphingobacterium sp. KACC 22765.</title>
        <authorList>
            <person name="Kim S."/>
            <person name="Heo J."/>
            <person name="Kwon S.-W."/>
        </authorList>
    </citation>
    <scope>NUCLEOTIDE SEQUENCE [LARGE SCALE GENOMIC DNA]</scope>
    <source>
        <strain evidence="3 4">KACC 22765</strain>
    </source>
</reference>
<protein>
    <submittedName>
        <fullName evidence="3">VOC family protein</fullName>
    </submittedName>
</protein>
<dbReference type="InterPro" id="IPR037478">
    <property type="entry name" value="YwkD-like_dom"/>
</dbReference>
<dbReference type="SUPFAM" id="SSF54593">
    <property type="entry name" value="Glyoxalase/Bleomycin resistance protein/Dihydroxybiphenyl dioxygenase"/>
    <property type="match status" value="1"/>
</dbReference>
<evidence type="ECO:0000256" key="1">
    <source>
        <dbReference type="ARBA" id="ARBA00022723"/>
    </source>
</evidence>
<accession>A0ABY7WMB3</accession>
<feature type="domain" description="VOC" evidence="2">
    <location>
        <begin position="7"/>
        <end position="130"/>
    </location>
</feature>
<dbReference type="Gene3D" id="3.10.180.10">
    <property type="entry name" value="2,3-Dihydroxybiphenyl 1,2-Dioxygenase, domain 1"/>
    <property type="match status" value="1"/>
</dbReference>
<name>A0ABY7WMB3_9SPHI</name>